<feature type="region of interest" description="Disordered" evidence="1">
    <location>
        <begin position="169"/>
        <end position="205"/>
    </location>
</feature>
<evidence type="ECO:0000313" key="3">
    <source>
        <dbReference type="Proteomes" id="UP000614601"/>
    </source>
</evidence>
<reference evidence="2" key="1">
    <citation type="submission" date="2020-09" db="EMBL/GenBank/DDBJ databases">
        <authorList>
            <person name="Kikuchi T."/>
        </authorList>
    </citation>
    <scope>NUCLEOTIDE SEQUENCE</scope>
    <source>
        <strain evidence="2">SH1</strain>
    </source>
</reference>
<proteinExistence type="predicted"/>
<accession>A0A811L6U9</accession>
<comment type="caution">
    <text evidence="2">The sequence shown here is derived from an EMBL/GenBank/DDBJ whole genome shotgun (WGS) entry which is preliminary data.</text>
</comment>
<evidence type="ECO:0000313" key="2">
    <source>
        <dbReference type="EMBL" id="CAD5223430.1"/>
    </source>
</evidence>
<dbReference type="AlphaFoldDB" id="A0A811L6U9"/>
<gene>
    <name evidence="2" type="ORF">BOKJ2_LOCUS10200</name>
</gene>
<sequence length="205" mass="24436">MLLVCVCATSSDRKVRHPRNQHMHTRPSDFVLRCPPPPKTRHKIQVSVAFYFNNKILLQIDADKIIESHRIREQTDKIQWKTLGNQSSAIISWKNDTVRFEYEEKRHWYAVRIKPNNMYELRGAWKCRLTTFVKDNRQKSNWSKFESRKFYGASKNKISVFQYAKRDENKQNNTLKTKRMEENTKKASHQVQTPDSSKISEEDFV</sequence>
<organism evidence="2 3">
    <name type="scientific">Bursaphelenchus okinawaensis</name>
    <dbReference type="NCBI Taxonomy" id="465554"/>
    <lineage>
        <taxon>Eukaryota</taxon>
        <taxon>Metazoa</taxon>
        <taxon>Ecdysozoa</taxon>
        <taxon>Nematoda</taxon>
        <taxon>Chromadorea</taxon>
        <taxon>Rhabditida</taxon>
        <taxon>Tylenchina</taxon>
        <taxon>Tylenchomorpha</taxon>
        <taxon>Aphelenchoidea</taxon>
        <taxon>Aphelenchoididae</taxon>
        <taxon>Bursaphelenchus</taxon>
    </lineage>
</organism>
<dbReference type="EMBL" id="CAJFDH010000005">
    <property type="protein sequence ID" value="CAD5223430.1"/>
    <property type="molecule type" value="Genomic_DNA"/>
</dbReference>
<name>A0A811L6U9_9BILA</name>
<dbReference type="OrthoDB" id="5843030at2759"/>
<dbReference type="EMBL" id="CAJFCW020000005">
    <property type="protein sequence ID" value="CAG9117842.1"/>
    <property type="molecule type" value="Genomic_DNA"/>
</dbReference>
<protein>
    <submittedName>
        <fullName evidence="2">Uncharacterized protein</fullName>
    </submittedName>
</protein>
<dbReference type="Proteomes" id="UP000614601">
    <property type="component" value="Unassembled WGS sequence"/>
</dbReference>
<evidence type="ECO:0000256" key="1">
    <source>
        <dbReference type="SAM" id="MobiDB-lite"/>
    </source>
</evidence>
<keyword evidence="3" id="KW-1185">Reference proteome</keyword>
<dbReference type="Proteomes" id="UP000783686">
    <property type="component" value="Unassembled WGS sequence"/>
</dbReference>